<feature type="signal peptide" evidence="2">
    <location>
        <begin position="1"/>
        <end position="22"/>
    </location>
</feature>
<keyword evidence="1" id="KW-0812">Transmembrane</keyword>
<feature type="chain" id="PRO_5035824492" description="Transmembrane protein" evidence="2">
    <location>
        <begin position="23"/>
        <end position="1314"/>
    </location>
</feature>
<keyword evidence="2" id="KW-0732">Signal</keyword>
<accession>A0A8S1PNA0</accession>
<name>A0A8S1PNA0_PARPR</name>
<comment type="caution">
    <text evidence="3">The sequence shown here is derived from an EMBL/GenBank/DDBJ whole genome shotgun (WGS) entry which is preliminary data.</text>
</comment>
<feature type="transmembrane region" description="Helical" evidence="1">
    <location>
        <begin position="1279"/>
        <end position="1297"/>
    </location>
</feature>
<sequence length="1314" mass="156068">MSLQFFKPLIITVLLKSQIVLASKCEITQLVTGEVFISKIPNTMLIESDTNDYSDLEQFDQSIISQIIKVSYNWEEQIISSLIVDQINVENQIEQLFCKFLKGLNYFITCMNDLNFESEKNYHTNQIDSLILNPSIQIDDICEEFFLNDHSEFLIFCFNSDKFNIYSINFNNTTTLNLSYQINLEEYIQCERKYAKLNENIYILTFYQCQSWVVFSYYNNNLKIILNKQIALKYVNQMDTQIENIQLCLSKSTLSKQLFLITEKEYHHYFFNEFYELDFIYSSEKALKWKNLLFTQTCNAIYSVAYVEAVNKTIIYKSQSYLEIEGTIITSQFFQDILFVQTHNELQIYFNQFIKQHLQINTSYLIFYDNLNLIQQVDEINKEITFYKFSYAKNILKPTKKYIFLAQTSLYHDSYFVNCTEIQNITFIDEGHTILNFDNKCQNSSQLFIQKNELALPFDYQILLPLQSFDFFNIYDRQSFILYCPILKRQHLSDHNLMFYTDKNGGFISLQSKNSLQTFHCNGTNTFKINTANYDVSSYQNFVLIINKSERKLKFLDILKIHEGIIERKVKSEIINIFQFDKLILIITQNPSDFMIINLDSLIEVKLNENTKRLIYKLYQHSLSQSKNINQNSLLNCSFYVSDESSSLIQFKEYLIIQLNQGNQIKKIDNIQIVYMKTIYVRSLYYVLAVHLNRNNIIEYHYDFKKLSIFNNQTLDDYQIIRPLRYQINNKYFAIACKNDTTNFIFIYTIYISKPFKLIYVIKTNRLQFFFKDYHLFYYDDKDEVMILSLTNFLVQIKNIFPLEKDNSMTKKNFSFYIVPLNKYYSNFEIEFEVRSRNLCYQIYNRNNILQIQLSIPKNIKLNTLDYFDGPIDRLNILNNDNIIINGPILLSDDLLSQQEIGSINITTITLPQFIQQILHKTKGILIKLDEEQQILIPNKLKNKTYQGQVFVINGKLKIWVLIEVINAIISMSIIQMNDNVQFFTEIKKIIITDQQNDIFYQDPIKVTGNLILFKRINSQFIIYSINKTEIYFQENDQSLLQILKVRGQNDLYISLSKLHQRFINIFHLFSLQSNKLKEIGQTIIPQSTINLEIYNYLQFDDNEVNINQLINFLECNLYQEEISLLILQIFTSFSVIAQIQINLQDFSSSYKVLKYIRNSKEQSGLTLAYYSEYVLLLKSSKNSIYIYNLQYERKLYDYIGSFNLIDWNFYPLNTTHLFIYTDLGDKLFIGESGYLIQVNEENNQKNTFILIAQNEVSEAGLKVFIEVPQTQQLNINQYTIWILSGLVSALIILYFLRRRFRLKQQWKYNNYKY</sequence>
<evidence type="ECO:0000313" key="3">
    <source>
        <dbReference type="EMBL" id="CAD8104635.1"/>
    </source>
</evidence>
<keyword evidence="4" id="KW-1185">Reference proteome</keyword>
<reference evidence="3" key="1">
    <citation type="submission" date="2021-01" db="EMBL/GenBank/DDBJ databases">
        <authorList>
            <consortium name="Genoscope - CEA"/>
            <person name="William W."/>
        </authorList>
    </citation>
    <scope>NUCLEOTIDE SEQUENCE</scope>
</reference>
<evidence type="ECO:0000313" key="4">
    <source>
        <dbReference type="Proteomes" id="UP000688137"/>
    </source>
</evidence>
<organism evidence="3 4">
    <name type="scientific">Paramecium primaurelia</name>
    <dbReference type="NCBI Taxonomy" id="5886"/>
    <lineage>
        <taxon>Eukaryota</taxon>
        <taxon>Sar</taxon>
        <taxon>Alveolata</taxon>
        <taxon>Ciliophora</taxon>
        <taxon>Intramacronucleata</taxon>
        <taxon>Oligohymenophorea</taxon>
        <taxon>Peniculida</taxon>
        <taxon>Parameciidae</taxon>
        <taxon>Paramecium</taxon>
    </lineage>
</organism>
<keyword evidence="1" id="KW-1133">Transmembrane helix</keyword>
<dbReference type="EMBL" id="CAJJDM010000127">
    <property type="protein sequence ID" value="CAD8104635.1"/>
    <property type="molecule type" value="Genomic_DNA"/>
</dbReference>
<dbReference type="Proteomes" id="UP000688137">
    <property type="component" value="Unassembled WGS sequence"/>
</dbReference>
<evidence type="ECO:0000256" key="2">
    <source>
        <dbReference type="SAM" id="SignalP"/>
    </source>
</evidence>
<proteinExistence type="predicted"/>
<gene>
    <name evidence="3" type="ORF">PPRIM_AZ9-3.1.T1240106</name>
</gene>
<evidence type="ECO:0000256" key="1">
    <source>
        <dbReference type="SAM" id="Phobius"/>
    </source>
</evidence>
<evidence type="ECO:0008006" key="5">
    <source>
        <dbReference type="Google" id="ProtNLM"/>
    </source>
</evidence>
<protein>
    <recommendedName>
        <fullName evidence="5">Transmembrane protein</fullName>
    </recommendedName>
</protein>
<keyword evidence="1" id="KW-0472">Membrane</keyword>